<evidence type="ECO:0000313" key="7">
    <source>
        <dbReference type="Proteomes" id="UP000691718"/>
    </source>
</evidence>
<comment type="caution">
    <text evidence="6">The sequence shown here is derived from an EMBL/GenBank/DDBJ whole genome shotgun (WGS) entry which is preliminary data.</text>
</comment>
<dbReference type="Proteomes" id="UP000691718">
    <property type="component" value="Unassembled WGS sequence"/>
</dbReference>
<evidence type="ECO:0000259" key="5">
    <source>
        <dbReference type="SMART" id="SM00702"/>
    </source>
</evidence>
<dbReference type="InterPro" id="IPR044862">
    <property type="entry name" value="Pro_4_hyd_alph_FE2OG_OXY"/>
</dbReference>
<dbReference type="GO" id="GO:0051213">
    <property type="term" value="F:dioxygenase activity"/>
    <property type="evidence" value="ECO:0007669"/>
    <property type="project" value="UniProtKB-KW"/>
</dbReference>
<protein>
    <submittedName>
        <fullName evidence="6">(apollo) hypothetical protein</fullName>
    </submittedName>
</protein>
<dbReference type="GO" id="GO:0005506">
    <property type="term" value="F:iron ion binding"/>
    <property type="evidence" value="ECO:0007669"/>
    <property type="project" value="InterPro"/>
</dbReference>
<dbReference type="PANTHER" id="PTHR14650:SF1">
    <property type="entry name" value="2-OXOGLUTARATE AND IRON-DEPENDENT OXYGENASE DOMAIN-CONTAINING PROTEIN 3"/>
    <property type="match status" value="1"/>
</dbReference>
<reference evidence="6" key="1">
    <citation type="submission" date="2021-04" db="EMBL/GenBank/DDBJ databases">
        <authorList>
            <person name="Tunstrom K."/>
        </authorList>
    </citation>
    <scope>NUCLEOTIDE SEQUENCE</scope>
</reference>
<dbReference type="OrthoDB" id="427071at2759"/>
<evidence type="ECO:0000256" key="1">
    <source>
        <dbReference type="ARBA" id="ARBA00001961"/>
    </source>
</evidence>
<name>A0A8S3W648_PARAO</name>
<accession>A0A8S3W648</accession>
<dbReference type="InterPro" id="IPR039210">
    <property type="entry name" value="OGFOD3"/>
</dbReference>
<organism evidence="6 7">
    <name type="scientific">Parnassius apollo</name>
    <name type="common">Apollo butterfly</name>
    <name type="synonym">Papilio apollo</name>
    <dbReference type="NCBI Taxonomy" id="110799"/>
    <lineage>
        <taxon>Eukaryota</taxon>
        <taxon>Metazoa</taxon>
        <taxon>Ecdysozoa</taxon>
        <taxon>Arthropoda</taxon>
        <taxon>Hexapoda</taxon>
        <taxon>Insecta</taxon>
        <taxon>Pterygota</taxon>
        <taxon>Neoptera</taxon>
        <taxon>Endopterygota</taxon>
        <taxon>Lepidoptera</taxon>
        <taxon>Glossata</taxon>
        <taxon>Ditrysia</taxon>
        <taxon>Papilionoidea</taxon>
        <taxon>Papilionidae</taxon>
        <taxon>Parnassiinae</taxon>
        <taxon>Parnassini</taxon>
        <taxon>Parnassius</taxon>
        <taxon>Parnassius</taxon>
    </lineage>
</organism>
<keyword evidence="4" id="KW-1133">Transmembrane helix</keyword>
<keyword evidence="4" id="KW-0812">Transmembrane</keyword>
<keyword evidence="7" id="KW-1185">Reference proteome</keyword>
<dbReference type="Pfam" id="PF13640">
    <property type="entry name" value="2OG-FeII_Oxy_3"/>
    <property type="match status" value="1"/>
</dbReference>
<dbReference type="AlphaFoldDB" id="A0A8S3W648"/>
<dbReference type="GO" id="GO:0031418">
    <property type="term" value="F:L-ascorbic acid binding"/>
    <property type="evidence" value="ECO:0007669"/>
    <property type="project" value="InterPro"/>
</dbReference>
<comment type="cofactor">
    <cofactor evidence="1">
        <name>L-ascorbate</name>
        <dbReference type="ChEBI" id="CHEBI:38290"/>
    </cofactor>
</comment>
<dbReference type="InterPro" id="IPR006620">
    <property type="entry name" value="Pro_4_hyd_alph"/>
</dbReference>
<dbReference type="SMART" id="SM00702">
    <property type="entry name" value="P4Hc"/>
    <property type="match status" value="1"/>
</dbReference>
<evidence type="ECO:0000256" key="2">
    <source>
        <dbReference type="ARBA" id="ARBA00022964"/>
    </source>
</evidence>
<keyword evidence="3" id="KW-0560">Oxidoreductase</keyword>
<feature type="transmembrane region" description="Helical" evidence="4">
    <location>
        <begin position="51"/>
        <end position="69"/>
    </location>
</feature>
<feature type="domain" description="Prolyl 4-hydroxylase alpha subunit" evidence="5">
    <location>
        <begin position="112"/>
        <end position="308"/>
    </location>
</feature>
<keyword evidence="4" id="KW-0472">Membrane</keyword>
<dbReference type="PANTHER" id="PTHR14650">
    <property type="entry name" value="PROLYL HYDROXYLASE-RELATED"/>
    <property type="match status" value="1"/>
</dbReference>
<evidence type="ECO:0000313" key="6">
    <source>
        <dbReference type="EMBL" id="CAG4943429.1"/>
    </source>
</evidence>
<proteinExistence type="predicted"/>
<evidence type="ECO:0000256" key="3">
    <source>
        <dbReference type="ARBA" id="ARBA00023002"/>
    </source>
</evidence>
<dbReference type="EMBL" id="CAJQZP010000178">
    <property type="protein sequence ID" value="CAG4943429.1"/>
    <property type="molecule type" value="Genomic_DNA"/>
</dbReference>
<evidence type="ECO:0000256" key="4">
    <source>
        <dbReference type="SAM" id="Phobius"/>
    </source>
</evidence>
<dbReference type="GO" id="GO:0016705">
    <property type="term" value="F:oxidoreductase activity, acting on paired donors, with incorporation or reduction of molecular oxygen"/>
    <property type="evidence" value="ECO:0007669"/>
    <property type="project" value="InterPro"/>
</dbReference>
<dbReference type="GO" id="GO:0016020">
    <property type="term" value="C:membrane"/>
    <property type="evidence" value="ECO:0007669"/>
    <property type="project" value="TreeGrafter"/>
</dbReference>
<keyword evidence="2" id="KW-0223">Dioxygenase</keyword>
<gene>
    <name evidence="6" type="ORF">PAPOLLO_LOCUS2662</name>
</gene>
<sequence>MNWNEKGGTEIRRMADLRKRNKNVISNEKKQNELNSSTDKETTKNNLPLRVLSRIVVITSLLIVVYFTSKNDKLITFAKQSELLAGKGQIIDCSSDYMKEIDKYEGCIPKDCKRFVTDTVISERESEELLQIAKKGLKYGGSSGGASILDLHSGALSKGKYFIDIYKTEDMRNLFSEKDFNVFRAVKDKIKYTISHHFGVYPDKIYLTKPTFFSEITFKNAVTIHDEYWHPHVDKETYKSFHYTTLLYLSDYNIDFKGGRFVFVDDKYNTTIEPRKARLSMFTSGAENLHYVEKVTSGVRYAMTISFTCDINYAIEDPSINKYVH</sequence>